<dbReference type="VEuPathDB" id="CryptoDB:Vbra_21486"/>
<dbReference type="Proteomes" id="UP000041254">
    <property type="component" value="Unassembled WGS sequence"/>
</dbReference>
<reference evidence="1 2" key="1">
    <citation type="submission" date="2014-11" db="EMBL/GenBank/DDBJ databases">
        <authorList>
            <person name="Zhu J."/>
            <person name="Qi W."/>
            <person name="Song R."/>
        </authorList>
    </citation>
    <scope>NUCLEOTIDE SEQUENCE [LARGE SCALE GENOMIC DNA]</scope>
</reference>
<dbReference type="EMBL" id="CDMY01000461">
    <property type="protein sequence ID" value="CEM14923.1"/>
    <property type="molecule type" value="Genomic_DNA"/>
</dbReference>
<evidence type="ECO:0000313" key="2">
    <source>
        <dbReference type="Proteomes" id="UP000041254"/>
    </source>
</evidence>
<evidence type="ECO:0008006" key="3">
    <source>
        <dbReference type="Google" id="ProtNLM"/>
    </source>
</evidence>
<sequence length="291" mass="32721">MAHKEDGYVKLIVGLKKDVFYEKKSLLVHMSPFFDRMLEGDMACAERETHTIALPNIHPNTFRHISTFATLHDVQDEATTKQYLQNLSRRPGALSLSLPAADQSDDEAAKTGLLHLWSACNYLDMQNHARMVMERIMDSFTRSDPAANIGVLSFLLREKPALVEDQQARGFTVRHMTIKIKGGAEREAGAVQKLMLELPVSWWDNVMDNLDHQVVELSRRLGALSSERNAGASKKRKVAPTCESDDDDPVMIVLLEPTTRQEMQQKEAQLASIRKSIKLLRTQRLAAAGDV</sequence>
<organism evidence="1 2">
    <name type="scientific">Vitrella brassicaformis (strain CCMP3155)</name>
    <dbReference type="NCBI Taxonomy" id="1169540"/>
    <lineage>
        <taxon>Eukaryota</taxon>
        <taxon>Sar</taxon>
        <taxon>Alveolata</taxon>
        <taxon>Colpodellida</taxon>
        <taxon>Vitrellaceae</taxon>
        <taxon>Vitrella</taxon>
    </lineage>
</organism>
<dbReference type="InParanoid" id="A0A0G4FLW8"/>
<accession>A0A0G4FLW8</accession>
<dbReference type="OrthoDB" id="194443at2759"/>
<dbReference type="PhylomeDB" id="A0A0G4FLW8"/>
<dbReference type="Gene3D" id="3.30.710.10">
    <property type="entry name" value="Potassium Channel Kv1.1, Chain A"/>
    <property type="match status" value="1"/>
</dbReference>
<dbReference type="AlphaFoldDB" id="A0A0G4FLW8"/>
<evidence type="ECO:0000313" key="1">
    <source>
        <dbReference type="EMBL" id="CEM14923.1"/>
    </source>
</evidence>
<gene>
    <name evidence="1" type="ORF">Vbra_21486</name>
</gene>
<dbReference type="SUPFAM" id="SSF54695">
    <property type="entry name" value="POZ domain"/>
    <property type="match status" value="1"/>
</dbReference>
<protein>
    <recommendedName>
        <fullName evidence="3">BTB domain-containing protein</fullName>
    </recommendedName>
</protein>
<name>A0A0G4FLW8_VITBC</name>
<keyword evidence="2" id="KW-1185">Reference proteome</keyword>
<proteinExistence type="predicted"/>
<dbReference type="InterPro" id="IPR011333">
    <property type="entry name" value="SKP1/BTB/POZ_sf"/>
</dbReference>